<accession>K6DN81</accession>
<gene>
    <name evidence="1" type="ORF">BABA_08356</name>
</gene>
<dbReference type="PATRIC" id="fig|1117379.3.peg.1747"/>
<proteinExistence type="predicted"/>
<dbReference type="EMBL" id="AJLS01000054">
    <property type="protein sequence ID" value="EKN69789.1"/>
    <property type="molecule type" value="Genomic_DNA"/>
</dbReference>
<comment type="caution">
    <text evidence="1">The sequence shown here is derived from an EMBL/GenBank/DDBJ whole genome shotgun (WGS) entry which is preliminary data.</text>
</comment>
<reference evidence="1 2" key="1">
    <citation type="journal article" date="2012" name="Front. Microbiol.">
        <title>Redundancy and modularity in membrane-associated dissimilatory nitrate reduction in Bacillus.</title>
        <authorList>
            <person name="Heylen K."/>
            <person name="Keltjens J."/>
        </authorList>
    </citation>
    <scope>NUCLEOTIDE SEQUENCE [LARGE SCALE GENOMIC DNA]</scope>
    <source>
        <strain evidence="2">LMG 21833T</strain>
    </source>
</reference>
<evidence type="ECO:0000313" key="1">
    <source>
        <dbReference type="EMBL" id="EKN69789.1"/>
    </source>
</evidence>
<dbReference type="AlphaFoldDB" id="K6DN81"/>
<organism evidence="1 2">
    <name type="scientific">Neobacillus bataviensis LMG 21833</name>
    <dbReference type="NCBI Taxonomy" id="1117379"/>
    <lineage>
        <taxon>Bacteria</taxon>
        <taxon>Bacillati</taxon>
        <taxon>Bacillota</taxon>
        <taxon>Bacilli</taxon>
        <taxon>Bacillales</taxon>
        <taxon>Bacillaceae</taxon>
        <taxon>Neobacillus</taxon>
    </lineage>
</organism>
<protein>
    <submittedName>
        <fullName evidence="1">Uncharacterized protein</fullName>
    </submittedName>
</protein>
<sequence length="77" mass="9052">MISHFISWDQFLLDYRLPFIIRSTEFPTVNVDVERVNADASRYARSGIGKDRLINEFAVRRAEVVSQIENIPVERFH</sequence>
<name>K6DN81_9BACI</name>
<dbReference type="Proteomes" id="UP000006316">
    <property type="component" value="Unassembled WGS sequence"/>
</dbReference>
<dbReference type="eggNOG" id="COG2318">
    <property type="taxonomic scope" value="Bacteria"/>
</dbReference>
<keyword evidence="2" id="KW-1185">Reference proteome</keyword>
<dbReference type="OrthoDB" id="2964295at2"/>
<evidence type="ECO:0000313" key="2">
    <source>
        <dbReference type="Proteomes" id="UP000006316"/>
    </source>
</evidence>
<dbReference type="STRING" id="1117379.BABA_08356"/>